<evidence type="ECO:0000313" key="2">
    <source>
        <dbReference type="Proteomes" id="UP000321580"/>
    </source>
</evidence>
<gene>
    <name evidence="1" type="ORF">FRY97_21505</name>
</gene>
<evidence type="ECO:0000313" key="1">
    <source>
        <dbReference type="EMBL" id="TXB58621.1"/>
    </source>
</evidence>
<sequence>MKFFVHILSICLLTSSCHGHKALQIADTSCDGYYTFLKKNIVKTEGGWYEFVDLEVIYKKYDEGEYAYPFLSDCLKGKDKAFFVEYFGVPHREIIVPQDDYNVFIYCFDEICAEEKKCYSSLSSMGFIVYFDDNDILIDIYPFLSYIEHYRTLDRIKE</sequence>
<dbReference type="RefSeq" id="WP_147169683.1">
    <property type="nucleotide sequence ID" value="NZ_VOOR01000106.1"/>
</dbReference>
<comment type="caution">
    <text evidence="1">The sequence shown here is derived from an EMBL/GenBank/DDBJ whole genome shotgun (WGS) entry which is preliminary data.</text>
</comment>
<keyword evidence="2" id="KW-1185">Reference proteome</keyword>
<dbReference type="EMBL" id="VOOR01000106">
    <property type="protein sequence ID" value="TXB58621.1"/>
    <property type="molecule type" value="Genomic_DNA"/>
</dbReference>
<dbReference type="PROSITE" id="PS51257">
    <property type="entry name" value="PROKAR_LIPOPROTEIN"/>
    <property type="match status" value="1"/>
</dbReference>
<protein>
    <recommendedName>
        <fullName evidence="3">Lipoprotein</fullName>
    </recommendedName>
</protein>
<dbReference type="AlphaFoldDB" id="A0A5C6RFU2"/>
<dbReference type="Proteomes" id="UP000321580">
    <property type="component" value="Unassembled WGS sequence"/>
</dbReference>
<name>A0A5C6RFU2_9BACT</name>
<organism evidence="1 2">
    <name type="scientific">Phaeodactylibacter luteus</name>
    <dbReference type="NCBI Taxonomy" id="1564516"/>
    <lineage>
        <taxon>Bacteria</taxon>
        <taxon>Pseudomonadati</taxon>
        <taxon>Bacteroidota</taxon>
        <taxon>Saprospiria</taxon>
        <taxon>Saprospirales</taxon>
        <taxon>Haliscomenobacteraceae</taxon>
        <taxon>Phaeodactylibacter</taxon>
    </lineage>
</organism>
<reference evidence="1 2" key="1">
    <citation type="submission" date="2019-08" db="EMBL/GenBank/DDBJ databases">
        <title>Genome of Phaeodactylibacter luteus.</title>
        <authorList>
            <person name="Bowman J.P."/>
        </authorList>
    </citation>
    <scope>NUCLEOTIDE SEQUENCE [LARGE SCALE GENOMIC DNA]</scope>
    <source>
        <strain evidence="1 2">KCTC 42180</strain>
    </source>
</reference>
<proteinExistence type="predicted"/>
<evidence type="ECO:0008006" key="3">
    <source>
        <dbReference type="Google" id="ProtNLM"/>
    </source>
</evidence>
<accession>A0A5C6RFU2</accession>